<accession>A0A815R1B2</accession>
<dbReference type="SUPFAM" id="SSF51197">
    <property type="entry name" value="Clavaminate synthase-like"/>
    <property type="match status" value="1"/>
</dbReference>
<evidence type="ECO:0000313" key="1">
    <source>
        <dbReference type="EMBL" id="CAF1469233.1"/>
    </source>
</evidence>
<comment type="caution">
    <text evidence="1">The sequence shown here is derived from an EMBL/GenBank/DDBJ whole genome shotgun (WGS) entry which is preliminary data.</text>
</comment>
<evidence type="ECO:0000313" key="2">
    <source>
        <dbReference type="EMBL" id="CAF1661597.1"/>
    </source>
</evidence>
<evidence type="ECO:0000313" key="3">
    <source>
        <dbReference type="Proteomes" id="UP000663828"/>
    </source>
</evidence>
<sequence>MVLDKNGLRVDDTTPSVRFSVRNQAAINEGIAHLNKYGYTVFSDVMEMERIEENKELLWQFLESIPAPYNRIRRNQPSTWNYWPGIRSHGVINTYGMGQSAFMWNIRSNRQIKRIYEQLWNRSDLLVSFEGCGIFRDWSFNETWKTEDGWNHVDQNPNSKPDRCCVQGFVSLTDQNESTGGLVVYPESHSRFSELRGLGKGSRDFVFVPATHPIFDGGRAIGKLVHCNAGDLVVWDSRTIHCNSPATVPKQNHGKVDLLRIVAYVSMSPINLVSKQYTLDEFRFEREQMVQNNRTLTHWSTEIILGAMANPLNKQQLSLDNFTTYQRTLIFGTIPEDKDDEK</sequence>
<reference evidence="1" key="1">
    <citation type="submission" date="2021-02" db="EMBL/GenBank/DDBJ databases">
        <authorList>
            <person name="Nowell W R."/>
        </authorList>
    </citation>
    <scope>NUCLEOTIDE SEQUENCE</scope>
</reference>
<keyword evidence="3" id="KW-1185">Reference proteome</keyword>
<dbReference type="OrthoDB" id="445007at2759"/>
<dbReference type="Proteomes" id="UP000663852">
    <property type="component" value="Unassembled WGS sequence"/>
</dbReference>
<evidence type="ECO:0000313" key="4">
    <source>
        <dbReference type="Proteomes" id="UP000663852"/>
    </source>
</evidence>
<name>A0A815R1B2_ADIRI</name>
<dbReference type="EMBL" id="CAJNOJ010000500">
    <property type="protein sequence ID" value="CAF1469233.1"/>
    <property type="molecule type" value="Genomic_DNA"/>
</dbReference>
<dbReference type="PANTHER" id="PTHR31630:SF10">
    <property type="entry name" value="PHYTANOYL-COA DIOXYGENASE"/>
    <property type="match status" value="1"/>
</dbReference>
<gene>
    <name evidence="1" type="ORF">EDS130_LOCUS40678</name>
    <name evidence="2" type="ORF">XAT740_LOCUS56973</name>
</gene>
<dbReference type="EMBL" id="CAJNOR010011477">
    <property type="protein sequence ID" value="CAF1661597.1"/>
    <property type="molecule type" value="Genomic_DNA"/>
</dbReference>
<dbReference type="Gene3D" id="2.60.120.620">
    <property type="entry name" value="q2cbj1_9rhob like domain"/>
    <property type="match status" value="1"/>
</dbReference>
<proteinExistence type="predicted"/>
<evidence type="ECO:0008006" key="5">
    <source>
        <dbReference type="Google" id="ProtNLM"/>
    </source>
</evidence>
<organism evidence="1 4">
    <name type="scientific">Adineta ricciae</name>
    <name type="common">Rotifer</name>
    <dbReference type="NCBI Taxonomy" id="249248"/>
    <lineage>
        <taxon>Eukaryota</taxon>
        <taxon>Metazoa</taxon>
        <taxon>Spiralia</taxon>
        <taxon>Gnathifera</taxon>
        <taxon>Rotifera</taxon>
        <taxon>Eurotatoria</taxon>
        <taxon>Bdelloidea</taxon>
        <taxon>Adinetida</taxon>
        <taxon>Adinetidae</taxon>
        <taxon>Adineta</taxon>
    </lineage>
</organism>
<dbReference type="Proteomes" id="UP000663828">
    <property type="component" value="Unassembled WGS sequence"/>
</dbReference>
<dbReference type="AlphaFoldDB" id="A0A815R1B2"/>
<dbReference type="PANTHER" id="PTHR31630">
    <property type="entry name" value="PHYTANOYL-COA DIOXYGENASE-RELATED-RELATED"/>
    <property type="match status" value="1"/>
</dbReference>
<protein>
    <recommendedName>
        <fullName evidence="5">Phytanoyl-CoA dioxygenase</fullName>
    </recommendedName>
</protein>